<dbReference type="PANTHER" id="PTHR24198:SF165">
    <property type="entry name" value="ANKYRIN REPEAT-CONTAINING PROTEIN-RELATED"/>
    <property type="match status" value="1"/>
</dbReference>
<feature type="repeat" description="ANK" evidence="3">
    <location>
        <begin position="305"/>
        <end position="337"/>
    </location>
</feature>
<feature type="repeat" description="ANK" evidence="3">
    <location>
        <begin position="372"/>
        <end position="404"/>
    </location>
</feature>
<proteinExistence type="predicted"/>
<dbReference type="Gene3D" id="1.25.40.20">
    <property type="entry name" value="Ankyrin repeat-containing domain"/>
    <property type="match status" value="2"/>
</dbReference>
<dbReference type="PANTHER" id="PTHR24198">
    <property type="entry name" value="ANKYRIN REPEAT AND PROTEIN KINASE DOMAIN-CONTAINING PROTEIN"/>
    <property type="match status" value="1"/>
</dbReference>
<dbReference type="InterPro" id="IPR036770">
    <property type="entry name" value="Ankyrin_rpt-contain_sf"/>
</dbReference>
<feature type="repeat" description="ANK" evidence="3">
    <location>
        <begin position="271"/>
        <end position="303"/>
    </location>
</feature>
<evidence type="ECO:0000256" key="2">
    <source>
        <dbReference type="ARBA" id="ARBA00023043"/>
    </source>
</evidence>
<keyword evidence="2 3" id="KW-0040">ANK repeat</keyword>
<organism evidence="4 5">
    <name type="scientific">Plasmodium falciparum FCH/4</name>
    <dbReference type="NCBI Taxonomy" id="1036724"/>
    <lineage>
        <taxon>Eukaryota</taxon>
        <taxon>Sar</taxon>
        <taxon>Alveolata</taxon>
        <taxon>Apicomplexa</taxon>
        <taxon>Aconoidasida</taxon>
        <taxon>Haemosporida</taxon>
        <taxon>Plasmodiidae</taxon>
        <taxon>Plasmodium</taxon>
        <taxon>Plasmodium (Laverania)</taxon>
    </lineage>
</organism>
<evidence type="ECO:0000313" key="4">
    <source>
        <dbReference type="EMBL" id="ETW26949.1"/>
    </source>
</evidence>
<dbReference type="PROSITE" id="PS50297">
    <property type="entry name" value="ANK_REP_REGION"/>
    <property type="match status" value="3"/>
</dbReference>
<dbReference type="Pfam" id="PF12796">
    <property type="entry name" value="Ank_2"/>
    <property type="match status" value="1"/>
</dbReference>
<gene>
    <name evidence="4" type="ORF">PFFCH_05648</name>
</gene>
<dbReference type="SMART" id="SM00248">
    <property type="entry name" value="ANK"/>
    <property type="match status" value="7"/>
</dbReference>
<evidence type="ECO:0000313" key="5">
    <source>
        <dbReference type="Proteomes" id="UP000030656"/>
    </source>
</evidence>
<dbReference type="Pfam" id="PF13637">
    <property type="entry name" value="Ank_4"/>
    <property type="match status" value="1"/>
</dbReference>
<dbReference type="SUPFAM" id="SSF48403">
    <property type="entry name" value="Ankyrin repeat"/>
    <property type="match status" value="1"/>
</dbReference>
<dbReference type="OrthoDB" id="409391at2759"/>
<dbReference type="Proteomes" id="UP000030656">
    <property type="component" value="Unassembled WGS sequence"/>
</dbReference>
<dbReference type="EMBL" id="KI928152">
    <property type="protein sequence ID" value="ETW26949.1"/>
    <property type="molecule type" value="Genomic_DNA"/>
</dbReference>
<evidence type="ECO:0000256" key="3">
    <source>
        <dbReference type="PROSITE-ProRule" id="PRU00023"/>
    </source>
</evidence>
<protein>
    <submittedName>
        <fullName evidence="4">Uncharacterized protein</fullName>
    </submittedName>
</protein>
<keyword evidence="1" id="KW-0677">Repeat</keyword>
<sequence length="594" mass="69788">MNKSYNNFKTITIKKIHDHNKNKYNYTFNRFLIPLNKLKLTYYKIYQKKTIKNIKQTKHIKKCKNIHKYDEKNNKSQIKTKSIMKKIHIKKQKMGQIKANTIRAINVQTNNKPILNICTNIPVVTHGILKNKCEGKMKKENDNIKKKVRINIYSSENYTDKYFLKNRVDHERLIVENEGKTLEGYITNLCRSNNFKKHKNGDENNIDNDEMFYIHNNNNNNNNNNTYYNNYIMNMHEESYYNYDSSYSALDVYMEEYRDTLENSSNIDDISDLQPIHLASKEGNIELIKNFLKEGIYINSKTKIRKFTPLHLSASKGDIESVKFLIENNADINALSSDNETPLWCASLSNHFDVCKYFIEKGALLNLNVEKRYDSPLHAASMMGNYEIVKLLIEHGADITCLDLNMLEPVHYASFEGHKGIVKYLIFKQIEQSLKKKMNDIVYIMKKYNVYTPNLEKHYYLKYKSILKKRITSKILCCAITSGNYKIVNIILKKGADPNYFDVRLQLFPIHAASITGNIKIFKSLVKKGANIFMKTICNNLPIDLTEDREIKQFILKCSRKINLRNAWIIRLKKKNSIIARLPYDTFYYLCTFF</sequence>
<name>A0A024VE10_PLAFA</name>
<dbReference type="PRINTS" id="PR01415">
    <property type="entry name" value="ANKYRIN"/>
</dbReference>
<accession>A0A024VE10</accession>
<dbReference type="AlphaFoldDB" id="A0A024VE10"/>
<reference evidence="4 5" key="2">
    <citation type="submission" date="2013-02" db="EMBL/GenBank/DDBJ databases">
        <title>The Genome Sequence of Plasmodium falciparum FCH/4.</title>
        <authorList>
            <consortium name="The Broad Institute Genome Sequencing Platform"/>
            <consortium name="The Broad Institute Genome Sequencing Center for Infectious Disease"/>
            <person name="Neafsey D."/>
            <person name="Cheeseman I."/>
            <person name="Volkman S."/>
            <person name="Adams J."/>
            <person name="Walker B."/>
            <person name="Young S.K."/>
            <person name="Zeng Q."/>
            <person name="Gargeya S."/>
            <person name="Fitzgerald M."/>
            <person name="Haas B."/>
            <person name="Abouelleil A."/>
            <person name="Alvarado L."/>
            <person name="Arachchi H.M."/>
            <person name="Berlin A.M."/>
            <person name="Chapman S.B."/>
            <person name="Dewar J."/>
            <person name="Goldberg J."/>
            <person name="Griggs A."/>
            <person name="Gujja S."/>
            <person name="Hansen M."/>
            <person name="Howarth C."/>
            <person name="Imamovic A."/>
            <person name="Larimer J."/>
            <person name="McCowan C."/>
            <person name="Murphy C."/>
            <person name="Neiman D."/>
            <person name="Pearson M."/>
            <person name="Priest M."/>
            <person name="Roberts A."/>
            <person name="Saif S."/>
            <person name="Shea T."/>
            <person name="Sisk P."/>
            <person name="Sykes S."/>
            <person name="Wortman J."/>
            <person name="Nusbaum C."/>
            <person name="Birren B."/>
        </authorList>
    </citation>
    <scope>NUCLEOTIDE SEQUENCE [LARGE SCALE GENOMIC DNA]</scope>
    <source>
        <strain evidence="4 5">FCH/4</strain>
    </source>
</reference>
<dbReference type="InterPro" id="IPR002110">
    <property type="entry name" value="Ankyrin_rpt"/>
</dbReference>
<feature type="repeat" description="ANK" evidence="3">
    <location>
        <begin position="509"/>
        <end position="537"/>
    </location>
</feature>
<evidence type="ECO:0000256" key="1">
    <source>
        <dbReference type="ARBA" id="ARBA00022737"/>
    </source>
</evidence>
<dbReference type="PROSITE" id="PS50088">
    <property type="entry name" value="ANK_REPEAT"/>
    <property type="match status" value="4"/>
</dbReference>
<reference evidence="4 5" key="1">
    <citation type="submission" date="2013-02" db="EMBL/GenBank/DDBJ databases">
        <title>The Genome Annotation of Plasmodium falciparum FCH/4.</title>
        <authorList>
            <consortium name="The Broad Institute Genome Sequencing Platform"/>
            <consortium name="The Broad Institute Genome Sequencing Center for Infectious Disease"/>
            <person name="Neafsey D."/>
            <person name="Hoffman S."/>
            <person name="Volkman S."/>
            <person name="Rosenthal P."/>
            <person name="Walker B."/>
            <person name="Young S.K."/>
            <person name="Zeng Q."/>
            <person name="Gargeya S."/>
            <person name="Fitzgerald M."/>
            <person name="Haas B."/>
            <person name="Abouelleil A."/>
            <person name="Allen A.W."/>
            <person name="Alvarado L."/>
            <person name="Arachchi H.M."/>
            <person name="Berlin A.M."/>
            <person name="Chapman S.B."/>
            <person name="Gainer-Dewar J."/>
            <person name="Goldberg J."/>
            <person name="Griggs A."/>
            <person name="Gujja S."/>
            <person name="Hansen M."/>
            <person name="Howarth C."/>
            <person name="Imamovic A."/>
            <person name="Ireland A."/>
            <person name="Larimer J."/>
            <person name="McCowan C."/>
            <person name="Murphy C."/>
            <person name="Pearson M."/>
            <person name="Poon T.W."/>
            <person name="Priest M."/>
            <person name="Roberts A."/>
            <person name="Saif S."/>
            <person name="Shea T."/>
            <person name="Sisk P."/>
            <person name="Sykes S."/>
            <person name="Wortman J."/>
            <person name="Nusbaum C."/>
            <person name="Birren B."/>
        </authorList>
    </citation>
    <scope>NUCLEOTIDE SEQUENCE [LARGE SCALE GENOMIC DNA]</scope>
    <source>
        <strain evidence="4 5">FCH/4</strain>
    </source>
</reference>